<feature type="domain" description="AMP-dependent synthetase/ligase" evidence="1">
    <location>
        <begin position="10"/>
        <end position="360"/>
    </location>
</feature>
<dbReference type="SUPFAM" id="SSF56801">
    <property type="entry name" value="Acetyl-CoA synthetase-like"/>
    <property type="match status" value="1"/>
</dbReference>
<dbReference type="Proteomes" id="UP000215506">
    <property type="component" value="Unassembled WGS sequence"/>
</dbReference>
<keyword evidence="3" id="KW-0436">Ligase</keyword>
<comment type="caution">
    <text evidence="3">The sequence shown here is derived from an EMBL/GenBank/DDBJ whole genome shotgun (WGS) entry which is preliminary data.</text>
</comment>
<gene>
    <name evidence="3" type="ORF">B7C42_05878</name>
</gene>
<dbReference type="InterPro" id="IPR000873">
    <property type="entry name" value="AMP-dep_synth/lig_dom"/>
</dbReference>
<keyword evidence="4" id="KW-1185">Reference proteome</keyword>
<dbReference type="RefSeq" id="WP_039779063.1">
    <property type="nucleotide sequence ID" value="NZ_JAAXOR010000008.1"/>
</dbReference>
<protein>
    <submittedName>
        <fullName evidence="3">Long-chain-fatty-acid--CoA ligase FadD13</fullName>
        <ecNumber evidence="3">6.2.1.3</ecNumber>
    </submittedName>
</protein>
<dbReference type="InterPro" id="IPR042099">
    <property type="entry name" value="ANL_N_sf"/>
</dbReference>
<evidence type="ECO:0000259" key="1">
    <source>
        <dbReference type="Pfam" id="PF00501"/>
    </source>
</evidence>
<dbReference type="Pfam" id="PF00501">
    <property type="entry name" value="AMP-binding"/>
    <property type="match status" value="1"/>
</dbReference>
<feature type="domain" description="AMP-binding enzyme C-terminal" evidence="2">
    <location>
        <begin position="410"/>
        <end position="486"/>
    </location>
</feature>
<dbReference type="EMBL" id="NGAF01000016">
    <property type="protein sequence ID" value="OXR41894.1"/>
    <property type="molecule type" value="Genomic_DNA"/>
</dbReference>
<dbReference type="InterPro" id="IPR050237">
    <property type="entry name" value="ATP-dep_AMP-bd_enzyme"/>
</dbReference>
<name>A0A231GZ57_9NOCA</name>
<dbReference type="Gene3D" id="3.30.300.30">
    <property type="match status" value="1"/>
</dbReference>
<reference evidence="3 4" key="1">
    <citation type="submission" date="2017-07" db="EMBL/GenBank/DDBJ databases">
        <title>First draft Genome Sequence of Nocardia cerradoensis isolated from human infection.</title>
        <authorList>
            <person name="Carrasco G."/>
        </authorList>
    </citation>
    <scope>NUCLEOTIDE SEQUENCE [LARGE SCALE GENOMIC DNA]</scope>
    <source>
        <strain evidence="3 4">CNM20130759</strain>
    </source>
</reference>
<evidence type="ECO:0000313" key="4">
    <source>
        <dbReference type="Proteomes" id="UP000215506"/>
    </source>
</evidence>
<dbReference type="AlphaFoldDB" id="A0A231GZ57"/>
<accession>A0A231GZ57</accession>
<proteinExistence type="predicted"/>
<evidence type="ECO:0000313" key="3">
    <source>
        <dbReference type="EMBL" id="OXR41894.1"/>
    </source>
</evidence>
<sequence length="513" mass="54836">MNLADLTRYWGKTRPDQQAIVFGDHAETWAELDAVTDALARGLVARGVGKGDRVAVMMLNRPELAHVILATLKIGAISVPLNFRLTARELAPMVVDSGPRVVIVEDEFASLLEVAAEQIPLDIFAIGGSAHRRYETLSAPGVAPRVDIAGDDAAFICYTSGTTGVQKGAVVTHRNAMAPGIAQTVSHGFSARDRVLCAAPLVYTGSVLSIFMQLVVVPGATMVLLREYDPQIALDTLEREQITATTVVPVIWERMTTLPDFGARKLAKFTFAGTGGAPVGVDLVDFYCAHGIPLTQVYGLTEASGMVSTLNYADASARPGYAGLALVGTQVTIGDPNVDTPPGEVGEILVRGDHVMREYWHKPEATAATLVDGWLRTGDLGLQDEGGFLKIVDRSKDMLISGGLNVYPAEIERVLHVIDGVADLAVIGVKDDRWGEVPMVVFHSDRPAAEVIAEIEVLAAANLAKFKRPRHAVALSEPLPRTFSGKMAKPLLRQRFPEAPADAVAVRANTATA</sequence>
<dbReference type="PANTHER" id="PTHR43767">
    <property type="entry name" value="LONG-CHAIN-FATTY-ACID--COA LIGASE"/>
    <property type="match status" value="1"/>
</dbReference>
<dbReference type="Gene3D" id="3.40.50.12780">
    <property type="entry name" value="N-terminal domain of ligase-like"/>
    <property type="match status" value="1"/>
</dbReference>
<dbReference type="GO" id="GO:0004467">
    <property type="term" value="F:long-chain fatty acid-CoA ligase activity"/>
    <property type="evidence" value="ECO:0007669"/>
    <property type="project" value="UniProtKB-EC"/>
</dbReference>
<dbReference type="InterPro" id="IPR025110">
    <property type="entry name" value="AMP-bd_C"/>
</dbReference>
<organism evidence="3 4">
    <name type="scientific">Nocardia cerradoensis</name>
    <dbReference type="NCBI Taxonomy" id="85688"/>
    <lineage>
        <taxon>Bacteria</taxon>
        <taxon>Bacillati</taxon>
        <taxon>Actinomycetota</taxon>
        <taxon>Actinomycetes</taxon>
        <taxon>Mycobacteriales</taxon>
        <taxon>Nocardiaceae</taxon>
        <taxon>Nocardia</taxon>
    </lineage>
</organism>
<dbReference type="PANTHER" id="PTHR43767:SF1">
    <property type="entry name" value="NONRIBOSOMAL PEPTIDE SYNTHASE PES1 (EUROFUNG)-RELATED"/>
    <property type="match status" value="1"/>
</dbReference>
<dbReference type="Pfam" id="PF13193">
    <property type="entry name" value="AMP-binding_C"/>
    <property type="match status" value="1"/>
</dbReference>
<dbReference type="EC" id="6.2.1.3" evidence="3"/>
<dbReference type="InterPro" id="IPR045851">
    <property type="entry name" value="AMP-bd_C_sf"/>
</dbReference>
<evidence type="ECO:0000259" key="2">
    <source>
        <dbReference type="Pfam" id="PF13193"/>
    </source>
</evidence>